<dbReference type="EMBL" id="FNHW01000005">
    <property type="protein sequence ID" value="SDN47865.1"/>
    <property type="molecule type" value="Genomic_DNA"/>
</dbReference>
<dbReference type="InterPro" id="IPR005835">
    <property type="entry name" value="NTP_transferase_dom"/>
</dbReference>
<evidence type="ECO:0000256" key="2">
    <source>
        <dbReference type="ARBA" id="ARBA00022695"/>
    </source>
</evidence>
<evidence type="ECO:0000259" key="3">
    <source>
        <dbReference type="Pfam" id="PF00483"/>
    </source>
</evidence>
<keyword evidence="1" id="KW-0808">Transferase</keyword>
<dbReference type="GO" id="GO:0016779">
    <property type="term" value="F:nucleotidyltransferase activity"/>
    <property type="evidence" value="ECO:0007669"/>
    <property type="project" value="UniProtKB-KW"/>
</dbReference>
<proteinExistence type="predicted"/>
<dbReference type="PANTHER" id="PTHR43584">
    <property type="entry name" value="NUCLEOTIDYL TRANSFERASE"/>
    <property type="match status" value="1"/>
</dbReference>
<dbReference type="AlphaFoldDB" id="A0A1H0BQL9"/>
<dbReference type="RefSeq" id="WP_090238755.1">
    <property type="nucleotide sequence ID" value="NZ_FNHW01000005.1"/>
</dbReference>
<evidence type="ECO:0000313" key="4">
    <source>
        <dbReference type="EMBL" id="SDN47865.1"/>
    </source>
</evidence>
<dbReference type="PIRSF" id="PIRSF028162">
    <property type="entry name" value="BcbE_prd"/>
    <property type="match status" value="1"/>
</dbReference>
<evidence type="ECO:0000313" key="5">
    <source>
        <dbReference type="Proteomes" id="UP000199544"/>
    </source>
</evidence>
<organism evidence="4 5">
    <name type="scientific">Fictibacillus solisalsi</name>
    <dbReference type="NCBI Taxonomy" id="459525"/>
    <lineage>
        <taxon>Bacteria</taxon>
        <taxon>Bacillati</taxon>
        <taxon>Bacillota</taxon>
        <taxon>Bacilli</taxon>
        <taxon>Bacillales</taxon>
        <taxon>Fictibacillaceae</taxon>
        <taxon>Fictibacillus</taxon>
    </lineage>
</organism>
<keyword evidence="2" id="KW-0548">Nucleotidyltransferase</keyword>
<dbReference type="InterPro" id="IPR050065">
    <property type="entry name" value="GlmU-like"/>
</dbReference>
<dbReference type="Gene3D" id="3.90.550.10">
    <property type="entry name" value="Spore Coat Polysaccharide Biosynthesis Protein SpsA, Chain A"/>
    <property type="match status" value="1"/>
</dbReference>
<accession>A0A1H0BQL9</accession>
<dbReference type="PANTHER" id="PTHR43584:SF8">
    <property type="entry name" value="N-ACETYLMURAMATE ALPHA-1-PHOSPHATE URIDYLYLTRANSFERASE"/>
    <property type="match status" value="1"/>
</dbReference>
<dbReference type="Proteomes" id="UP000199544">
    <property type="component" value="Unassembled WGS sequence"/>
</dbReference>
<protein>
    <submittedName>
        <fullName evidence="4">dTDP-glucose pyrophosphorylase</fullName>
    </submittedName>
</protein>
<keyword evidence="5" id="KW-1185">Reference proteome</keyword>
<dbReference type="InterPro" id="IPR029044">
    <property type="entry name" value="Nucleotide-diphossugar_trans"/>
</dbReference>
<gene>
    <name evidence="4" type="ORF">SAMN04488137_4615</name>
</gene>
<sequence>MNIVIPLAGKGERFKKEGYSTPKILVDVMGVPMFYWALRSIEPLLKKFPPTFVCLREHLKTTDLKRKIYEYCPNAIIIECSTPTNGQAESVLQAQLFLDQTKPLLVFNGDTFQMAPYFEKSLMDAAKEGVIFTFKSENPAYSYVDVDQSLRVNRIKEKTVISTNACTGLYYFPQTNRFMDYTHQRLAQKETKGEIYISHIIQDLISHGDVFVESEVEICFPLGTPSELKKFIHEGGYNV</sequence>
<reference evidence="5" key="1">
    <citation type="submission" date="2016-10" db="EMBL/GenBank/DDBJ databases">
        <authorList>
            <person name="Varghese N."/>
            <person name="Submissions S."/>
        </authorList>
    </citation>
    <scope>NUCLEOTIDE SEQUENCE [LARGE SCALE GENOMIC DNA]</scope>
    <source>
        <strain evidence="5">CGMCC 1.6854</strain>
    </source>
</reference>
<dbReference type="SUPFAM" id="SSF53448">
    <property type="entry name" value="Nucleotide-diphospho-sugar transferases"/>
    <property type="match status" value="1"/>
</dbReference>
<feature type="domain" description="Nucleotidyl transferase" evidence="3">
    <location>
        <begin position="8"/>
        <end position="213"/>
    </location>
</feature>
<dbReference type="STRING" id="459525.SAMN04488137_4615"/>
<evidence type="ECO:0000256" key="1">
    <source>
        <dbReference type="ARBA" id="ARBA00022679"/>
    </source>
</evidence>
<name>A0A1H0BQL9_9BACL</name>
<dbReference type="OrthoDB" id="9788272at2"/>
<dbReference type="Pfam" id="PF00483">
    <property type="entry name" value="NTP_transferase"/>
    <property type="match status" value="1"/>
</dbReference>
<dbReference type="InterPro" id="IPR016873">
    <property type="entry name" value="Caps_polysacc_synth_BcbE_prd"/>
</dbReference>